<dbReference type="AlphaFoldDB" id="A0A2T0SWV3"/>
<proteinExistence type="predicted"/>
<evidence type="ECO:0000313" key="2">
    <source>
        <dbReference type="Proteomes" id="UP000239494"/>
    </source>
</evidence>
<organism evidence="1 2">
    <name type="scientific">Umezawaea tangerina</name>
    <dbReference type="NCBI Taxonomy" id="84725"/>
    <lineage>
        <taxon>Bacteria</taxon>
        <taxon>Bacillati</taxon>
        <taxon>Actinomycetota</taxon>
        <taxon>Actinomycetes</taxon>
        <taxon>Pseudonocardiales</taxon>
        <taxon>Pseudonocardiaceae</taxon>
        <taxon>Umezawaea</taxon>
    </lineage>
</organism>
<gene>
    <name evidence="1" type="ORF">CLV43_109118</name>
</gene>
<accession>A0A2T0SWV3</accession>
<comment type="caution">
    <text evidence="1">The sequence shown here is derived from an EMBL/GenBank/DDBJ whole genome shotgun (WGS) entry which is preliminary data.</text>
</comment>
<dbReference type="EMBL" id="PVTF01000009">
    <property type="protein sequence ID" value="PRY37898.1"/>
    <property type="molecule type" value="Genomic_DNA"/>
</dbReference>
<protein>
    <submittedName>
        <fullName evidence="1">Uncharacterized protein</fullName>
    </submittedName>
</protein>
<dbReference type="OrthoDB" id="4554885at2"/>
<reference evidence="1 2" key="1">
    <citation type="submission" date="2018-03" db="EMBL/GenBank/DDBJ databases">
        <title>Genomic Encyclopedia of Archaeal and Bacterial Type Strains, Phase II (KMG-II): from individual species to whole genera.</title>
        <authorList>
            <person name="Goeker M."/>
        </authorList>
    </citation>
    <scope>NUCLEOTIDE SEQUENCE [LARGE SCALE GENOMIC DNA]</scope>
    <source>
        <strain evidence="1 2">DSM 44720</strain>
    </source>
</reference>
<dbReference type="Proteomes" id="UP000239494">
    <property type="component" value="Unassembled WGS sequence"/>
</dbReference>
<dbReference type="RefSeq" id="WP_106190841.1">
    <property type="nucleotide sequence ID" value="NZ_PVTF01000009.1"/>
</dbReference>
<evidence type="ECO:0000313" key="1">
    <source>
        <dbReference type="EMBL" id="PRY37898.1"/>
    </source>
</evidence>
<sequence>MSSQEIVEKLLAALREVPGLRAATPVIAPTSPWVPWDWDALAVDLGAQVVEVRVVATALPLPPLLDKATVMLSEVLRQHGFEAATLRIVVTDLDAAALRDETGTTPSGT</sequence>
<name>A0A2T0SWV3_9PSEU</name>
<keyword evidence="2" id="KW-1185">Reference proteome</keyword>